<proteinExistence type="predicted"/>
<keyword evidence="2" id="KW-1185">Reference proteome</keyword>
<sequence length="18" mass="2157">MIMVPNLKAILHRLYSRT</sequence>
<organism evidence="1 2">
    <name type="scientific">Phlebotomus papatasi</name>
    <name type="common">Sandfly</name>
    <dbReference type="NCBI Taxonomy" id="29031"/>
    <lineage>
        <taxon>Eukaryota</taxon>
        <taxon>Metazoa</taxon>
        <taxon>Ecdysozoa</taxon>
        <taxon>Arthropoda</taxon>
        <taxon>Hexapoda</taxon>
        <taxon>Insecta</taxon>
        <taxon>Pterygota</taxon>
        <taxon>Neoptera</taxon>
        <taxon>Endopterygota</taxon>
        <taxon>Diptera</taxon>
        <taxon>Nematocera</taxon>
        <taxon>Psychodoidea</taxon>
        <taxon>Psychodidae</taxon>
        <taxon>Phlebotomus</taxon>
        <taxon>Phlebotomus</taxon>
    </lineage>
</organism>
<dbReference type="EMBL" id="AJVK01069472">
    <property type="status" value="NOT_ANNOTATED_CDS"/>
    <property type="molecule type" value="Genomic_DNA"/>
</dbReference>
<dbReference type="EnsemblMetazoa" id="PPAI009009-RA">
    <property type="protein sequence ID" value="PPAI009009-PA"/>
    <property type="gene ID" value="PPAI009009"/>
</dbReference>
<dbReference type="Proteomes" id="UP000092462">
    <property type="component" value="Unassembled WGS sequence"/>
</dbReference>
<dbReference type="AlphaFoldDB" id="A0A1B0EZZ1"/>
<evidence type="ECO:0000313" key="1">
    <source>
        <dbReference type="EnsemblMetazoa" id="PPAI009009-PA"/>
    </source>
</evidence>
<name>A0A1B0EZZ1_PHLPP</name>
<protein>
    <submittedName>
        <fullName evidence="1">Uncharacterized protein</fullName>
    </submittedName>
</protein>
<dbReference type="VEuPathDB" id="VectorBase:PPAI009009"/>
<evidence type="ECO:0000313" key="2">
    <source>
        <dbReference type="Proteomes" id="UP000092462"/>
    </source>
</evidence>
<accession>A0A1B0EZZ1</accession>
<reference evidence="1" key="1">
    <citation type="submission" date="2022-08" db="UniProtKB">
        <authorList>
            <consortium name="EnsemblMetazoa"/>
        </authorList>
    </citation>
    <scope>IDENTIFICATION</scope>
    <source>
        <strain evidence="1">Israel</strain>
    </source>
</reference>